<gene>
    <name evidence="7" type="ORF">MM415B02861_0005</name>
</gene>
<reference evidence="7" key="1">
    <citation type="submission" date="2020-03" db="EMBL/GenBank/DDBJ databases">
        <title>The deep terrestrial virosphere.</title>
        <authorList>
            <person name="Holmfeldt K."/>
            <person name="Nilsson E."/>
            <person name="Simone D."/>
            <person name="Lopez-Fernandez M."/>
            <person name="Wu X."/>
            <person name="de Brujin I."/>
            <person name="Lundin D."/>
            <person name="Andersson A."/>
            <person name="Bertilsson S."/>
            <person name="Dopson M."/>
        </authorList>
    </citation>
    <scope>NUCLEOTIDE SEQUENCE</scope>
    <source>
        <strain evidence="7">MM415B02861</strain>
    </source>
</reference>
<dbReference type="GO" id="GO:0046718">
    <property type="term" value="P:symbiont entry into host cell"/>
    <property type="evidence" value="ECO:0007669"/>
    <property type="project" value="UniProtKB-KW"/>
</dbReference>
<dbReference type="Pfam" id="PF12236">
    <property type="entry name" value="Head-tail_con"/>
    <property type="match status" value="1"/>
</dbReference>
<accession>A0A6M3L375</accession>
<keyword evidence="4" id="KW-0946">Virion</keyword>
<proteinExistence type="predicted"/>
<evidence type="ECO:0000313" key="7">
    <source>
        <dbReference type="EMBL" id="QJA87964.1"/>
    </source>
</evidence>
<dbReference type="InterPro" id="IPR020991">
    <property type="entry name" value="Connector_podovirus"/>
</dbReference>
<evidence type="ECO:0000256" key="3">
    <source>
        <dbReference type="ARBA" id="ARBA00022612"/>
    </source>
</evidence>
<dbReference type="EMBL" id="MT142744">
    <property type="protein sequence ID" value="QJA87964.1"/>
    <property type="molecule type" value="Genomic_DNA"/>
</dbReference>
<protein>
    <submittedName>
        <fullName evidence="7">Putative head tail connector protein</fullName>
    </submittedName>
</protein>
<evidence type="ECO:0000256" key="1">
    <source>
        <dbReference type="ARBA" id="ARBA00004328"/>
    </source>
</evidence>
<keyword evidence="2" id="KW-1162">Viral penetration into host cytoplasm</keyword>
<evidence type="ECO:0000256" key="5">
    <source>
        <dbReference type="ARBA" id="ARBA00023219"/>
    </source>
</evidence>
<evidence type="ECO:0000256" key="4">
    <source>
        <dbReference type="ARBA" id="ARBA00022844"/>
    </source>
</evidence>
<dbReference type="AlphaFoldDB" id="A0A6M3L375"/>
<sequence>MSETTAKDKIKRFKELLGQRDNFSSYWQNLHEYFYIESPDITRAYAQGAEMDTNRLYDSTTLEAPDVLASGFMNYLTPPTAKWFRLRSKDQRLLDNKEVTDFLDDVADEVYHTLNKSNFYEQSFPNYKSSGVYGTSILLEEDDLEDVARFYSLPLTQCCIAEDARGRVVQYYIEFEYTSFQAATRWGMEALTEVQKQEVNGQDQNKKHKYLLCIGKREIRDVTKIDKKNLPIEATWIDVENEKVVEEGGYYEFPVFTHRFDKRPFIAWGFSPAMKALPFARLLNAIAKTNLRAMMKATDPPVAVPHNAFIMPFNANPRAMNYYKKTSMDGAKDIFSFANFGDPKTGMAAVEYYTQQIKSLMYNDIFLTFENITKQMQNPEVQERINEKMAMLGPAVGRYMGAVLNPTIIRTIGILDRAGRLPDVPDALRDNPQFEIDYVSQLAQAQKRSELNSLMTGLQLVGQVAQFVPESLDKIDTDTAIDEAWDIIGAPVKVLRDDQEVQTIRENRQQAMAQEQQLLMAQGAAKAGRDIAAGEKDLAQATDSSRRR</sequence>
<dbReference type="GO" id="GO:0044423">
    <property type="term" value="C:virion component"/>
    <property type="evidence" value="ECO:0007669"/>
    <property type="project" value="UniProtKB-KW"/>
</dbReference>
<evidence type="ECO:0000256" key="6">
    <source>
        <dbReference type="ARBA" id="ARBA00023296"/>
    </source>
</evidence>
<organism evidence="7">
    <name type="scientific">viral metagenome</name>
    <dbReference type="NCBI Taxonomy" id="1070528"/>
    <lineage>
        <taxon>unclassified sequences</taxon>
        <taxon>metagenomes</taxon>
        <taxon>organismal metagenomes</taxon>
    </lineage>
</organism>
<keyword evidence="5" id="KW-0231">Viral genome packaging</keyword>
<evidence type="ECO:0000256" key="2">
    <source>
        <dbReference type="ARBA" id="ARBA00022595"/>
    </source>
</evidence>
<comment type="subcellular location">
    <subcellularLocation>
        <location evidence="1">Virion</location>
    </subcellularLocation>
</comment>
<keyword evidence="3" id="KW-1188">Viral release from host cell</keyword>
<keyword evidence="6" id="KW-1160">Virus entry into host cell</keyword>
<name>A0A6M3L375_9ZZZZ</name>